<dbReference type="EMBL" id="JADFTS010000007">
    <property type="protein sequence ID" value="KAF9595466.1"/>
    <property type="molecule type" value="Genomic_DNA"/>
</dbReference>
<evidence type="ECO:0000313" key="1">
    <source>
        <dbReference type="EMBL" id="KAF9595466.1"/>
    </source>
</evidence>
<sequence>MDLDWLPVTPMEHSEDIRWVDMVELVFAAPRSPWNGPRIVGLRRCLVPSVNAPFHPGYLNGGVGGYVGMTTGPIIMGSWGPDTNGKWNRAKKVVICNFQQAHGQ</sequence>
<accession>A0A835LQ42</accession>
<dbReference type="Proteomes" id="UP000631114">
    <property type="component" value="Unassembled WGS sequence"/>
</dbReference>
<name>A0A835LQ42_9MAGN</name>
<protein>
    <submittedName>
        <fullName evidence="1">Uncharacterized protein</fullName>
    </submittedName>
</protein>
<organism evidence="1 2">
    <name type="scientific">Coptis chinensis</name>
    <dbReference type="NCBI Taxonomy" id="261450"/>
    <lineage>
        <taxon>Eukaryota</taxon>
        <taxon>Viridiplantae</taxon>
        <taxon>Streptophyta</taxon>
        <taxon>Embryophyta</taxon>
        <taxon>Tracheophyta</taxon>
        <taxon>Spermatophyta</taxon>
        <taxon>Magnoliopsida</taxon>
        <taxon>Ranunculales</taxon>
        <taxon>Ranunculaceae</taxon>
        <taxon>Coptidoideae</taxon>
        <taxon>Coptis</taxon>
    </lineage>
</organism>
<proteinExistence type="predicted"/>
<reference evidence="1 2" key="1">
    <citation type="submission" date="2020-10" db="EMBL/GenBank/DDBJ databases">
        <title>The Coptis chinensis genome and diversification of protoberbering-type alkaloids.</title>
        <authorList>
            <person name="Wang B."/>
            <person name="Shu S."/>
            <person name="Song C."/>
            <person name="Liu Y."/>
        </authorList>
    </citation>
    <scope>NUCLEOTIDE SEQUENCE [LARGE SCALE GENOMIC DNA]</scope>
    <source>
        <strain evidence="1">HL-2020</strain>
        <tissue evidence="1">Leaf</tissue>
    </source>
</reference>
<comment type="caution">
    <text evidence="1">The sequence shown here is derived from an EMBL/GenBank/DDBJ whole genome shotgun (WGS) entry which is preliminary data.</text>
</comment>
<keyword evidence="2" id="KW-1185">Reference proteome</keyword>
<dbReference type="OrthoDB" id="1875751at2759"/>
<evidence type="ECO:0000313" key="2">
    <source>
        <dbReference type="Proteomes" id="UP000631114"/>
    </source>
</evidence>
<dbReference type="AlphaFoldDB" id="A0A835LQ42"/>
<gene>
    <name evidence="1" type="ORF">IFM89_000384</name>
</gene>